<comment type="caution">
    <text evidence="1">The sequence shown here is derived from an EMBL/GenBank/DDBJ whole genome shotgun (WGS) entry which is preliminary data.</text>
</comment>
<dbReference type="Proteomes" id="UP000253769">
    <property type="component" value="Unassembled WGS sequence"/>
</dbReference>
<dbReference type="AlphaFoldDB" id="A0A369WJY8"/>
<protein>
    <submittedName>
        <fullName evidence="1">Membrane protein insertion efficiency factor YidD</fullName>
    </submittedName>
</protein>
<dbReference type="OrthoDB" id="6629784at2"/>
<proteinExistence type="predicted"/>
<dbReference type="RefSeq" id="WP_114694984.1">
    <property type="nucleotide sequence ID" value="NZ_QQOH01000002.1"/>
</dbReference>
<reference evidence="1 2" key="1">
    <citation type="submission" date="2018-07" db="EMBL/GenBank/DDBJ databases">
        <title>Motiliproteus coralliicola sp. nov., a bacterium isolated from Coral.</title>
        <authorList>
            <person name="Wang G."/>
        </authorList>
    </citation>
    <scope>NUCLEOTIDE SEQUENCE [LARGE SCALE GENOMIC DNA]</scope>
    <source>
        <strain evidence="1 2">C34</strain>
    </source>
</reference>
<accession>A0A369WJY8</accession>
<dbReference type="Pfam" id="PF01809">
    <property type="entry name" value="YidD"/>
    <property type="match status" value="1"/>
</dbReference>
<gene>
    <name evidence="1" type="ORF">DV711_07040</name>
</gene>
<evidence type="ECO:0000313" key="1">
    <source>
        <dbReference type="EMBL" id="RDE22358.1"/>
    </source>
</evidence>
<dbReference type="EMBL" id="QQOH01000002">
    <property type="protein sequence ID" value="RDE22358.1"/>
    <property type="molecule type" value="Genomic_DNA"/>
</dbReference>
<organism evidence="1 2">
    <name type="scientific">Motiliproteus coralliicola</name>
    <dbReference type="NCBI Taxonomy" id="2283196"/>
    <lineage>
        <taxon>Bacteria</taxon>
        <taxon>Pseudomonadati</taxon>
        <taxon>Pseudomonadota</taxon>
        <taxon>Gammaproteobacteria</taxon>
        <taxon>Oceanospirillales</taxon>
        <taxon>Oceanospirillaceae</taxon>
        <taxon>Motiliproteus</taxon>
    </lineage>
</organism>
<keyword evidence="2" id="KW-1185">Reference proteome</keyword>
<sequence length="111" mass="12826">MFDQFFILIIKLYQKKLSHHKGFCCAYNRLYKDGSCSNWGVDKIKKDGWIAFLSKISERMAACKKANEVLIERLKDDDEKKPNKCCASSEAAGWCFNFSIKKLLTKGVRPH</sequence>
<dbReference type="NCBIfam" id="TIGR00278">
    <property type="entry name" value="membrane protein insertion efficiency factor YidD"/>
    <property type="match status" value="1"/>
</dbReference>
<name>A0A369WJY8_9GAMM</name>
<evidence type="ECO:0000313" key="2">
    <source>
        <dbReference type="Proteomes" id="UP000253769"/>
    </source>
</evidence>
<dbReference type="InterPro" id="IPR002696">
    <property type="entry name" value="Membr_insert_effic_factor_YidD"/>
</dbReference>